<dbReference type="PRINTS" id="PR00038">
    <property type="entry name" value="HTHLUXR"/>
</dbReference>
<name>A0A516G9B5_9MICO</name>
<dbReference type="AlphaFoldDB" id="A0A516G9B5"/>
<dbReference type="InterPro" id="IPR016032">
    <property type="entry name" value="Sig_transdc_resp-reg_C-effctor"/>
</dbReference>
<dbReference type="InterPro" id="IPR000792">
    <property type="entry name" value="Tscrpt_reg_LuxR_C"/>
</dbReference>
<accession>A0A516G9B5</accession>
<dbReference type="SUPFAM" id="SSF46894">
    <property type="entry name" value="C-terminal effector domain of the bipartite response regulators"/>
    <property type="match status" value="1"/>
</dbReference>
<sequence>MKGVPTGRDPFEVVVEIVTAVSRAPDRLEERVDAIIDILLLELTATVGLLVRADLARLHVQVVGRMMRPGATRSLTAQVRDQLSDPLLGPMARGDLRPTTAQRAYGVRAWELSKARAGCLISFGVEQVAALPVHGQSDVVAFLVGRAGQDFTDEDLALLRAVQPVVTGLGVLLRLPGTTASQPARDAADSGLTDREAQVLELLAHGYKAAVIGRLAGCSTRTVHRHLGHIYDKLGVSDRLSAVNQAHLLGMIAIEAADIPSEDPQHHLPQLAHNHSPG</sequence>
<dbReference type="PROSITE" id="PS50043">
    <property type="entry name" value="HTH_LUXR_2"/>
    <property type="match status" value="1"/>
</dbReference>
<dbReference type="Gene3D" id="1.10.10.10">
    <property type="entry name" value="Winged helix-like DNA-binding domain superfamily/Winged helix DNA-binding domain"/>
    <property type="match status" value="1"/>
</dbReference>
<dbReference type="KEGG" id="orz:FNH13_06690"/>
<dbReference type="Proteomes" id="UP000315395">
    <property type="component" value="Chromosome"/>
</dbReference>
<evidence type="ECO:0000256" key="3">
    <source>
        <dbReference type="ARBA" id="ARBA00023163"/>
    </source>
</evidence>
<dbReference type="PANTHER" id="PTHR44688">
    <property type="entry name" value="DNA-BINDING TRANSCRIPTIONAL ACTIVATOR DEVR_DOSR"/>
    <property type="match status" value="1"/>
</dbReference>
<dbReference type="OrthoDB" id="3178268at2"/>
<dbReference type="CDD" id="cd06170">
    <property type="entry name" value="LuxR_C_like"/>
    <property type="match status" value="1"/>
</dbReference>
<dbReference type="InterPro" id="IPR036388">
    <property type="entry name" value="WH-like_DNA-bd_sf"/>
</dbReference>
<evidence type="ECO:0000256" key="1">
    <source>
        <dbReference type="ARBA" id="ARBA00023015"/>
    </source>
</evidence>
<keyword evidence="6" id="KW-1185">Reference proteome</keyword>
<dbReference type="GO" id="GO:0003677">
    <property type="term" value="F:DNA binding"/>
    <property type="evidence" value="ECO:0007669"/>
    <property type="project" value="UniProtKB-KW"/>
</dbReference>
<dbReference type="EMBL" id="CP041616">
    <property type="protein sequence ID" value="QDO88072.1"/>
    <property type="molecule type" value="Genomic_DNA"/>
</dbReference>
<reference evidence="5 6" key="1">
    <citation type="submission" date="2019-07" db="EMBL/GenBank/DDBJ databases">
        <title>complete genome sequencing of Ornithinimicrobium sp. H23M54.</title>
        <authorList>
            <person name="Bae J.-W."/>
            <person name="Lee S.-Y."/>
        </authorList>
    </citation>
    <scope>NUCLEOTIDE SEQUENCE [LARGE SCALE GENOMIC DNA]</scope>
    <source>
        <strain evidence="5 6">H23M54</strain>
    </source>
</reference>
<feature type="domain" description="HTH luxR-type" evidence="4">
    <location>
        <begin position="185"/>
        <end position="250"/>
    </location>
</feature>
<dbReference type="SMART" id="SM00421">
    <property type="entry name" value="HTH_LUXR"/>
    <property type="match status" value="1"/>
</dbReference>
<evidence type="ECO:0000313" key="6">
    <source>
        <dbReference type="Proteomes" id="UP000315395"/>
    </source>
</evidence>
<organism evidence="5 6">
    <name type="scientific">Ornithinimicrobium ciconiae</name>
    <dbReference type="NCBI Taxonomy" id="2594265"/>
    <lineage>
        <taxon>Bacteria</taxon>
        <taxon>Bacillati</taxon>
        <taxon>Actinomycetota</taxon>
        <taxon>Actinomycetes</taxon>
        <taxon>Micrococcales</taxon>
        <taxon>Ornithinimicrobiaceae</taxon>
        <taxon>Ornithinimicrobium</taxon>
    </lineage>
</organism>
<evidence type="ECO:0000256" key="2">
    <source>
        <dbReference type="ARBA" id="ARBA00023125"/>
    </source>
</evidence>
<evidence type="ECO:0000313" key="5">
    <source>
        <dbReference type="EMBL" id="QDO88072.1"/>
    </source>
</evidence>
<dbReference type="Pfam" id="PF00196">
    <property type="entry name" value="GerE"/>
    <property type="match status" value="1"/>
</dbReference>
<proteinExistence type="predicted"/>
<keyword evidence="3" id="KW-0804">Transcription</keyword>
<keyword evidence="2" id="KW-0238">DNA-binding</keyword>
<protein>
    <recommendedName>
        <fullName evidence="4">HTH luxR-type domain-containing protein</fullName>
    </recommendedName>
</protein>
<dbReference type="GO" id="GO:0006355">
    <property type="term" value="P:regulation of DNA-templated transcription"/>
    <property type="evidence" value="ECO:0007669"/>
    <property type="project" value="InterPro"/>
</dbReference>
<evidence type="ECO:0000259" key="4">
    <source>
        <dbReference type="PROSITE" id="PS50043"/>
    </source>
</evidence>
<keyword evidence="1" id="KW-0805">Transcription regulation</keyword>
<gene>
    <name evidence="5" type="ORF">FNH13_06690</name>
</gene>
<dbReference type="PANTHER" id="PTHR44688:SF16">
    <property type="entry name" value="DNA-BINDING TRANSCRIPTIONAL ACTIVATOR DEVR_DOSR"/>
    <property type="match status" value="1"/>
</dbReference>